<keyword evidence="2" id="KW-1185">Reference proteome</keyword>
<evidence type="ECO:0000313" key="2">
    <source>
        <dbReference type="Proteomes" id="UP000271162"/>
    </source>
</evidence>
<sequence>MLHACPVLVQELDFFDGQLLREFVVRLFKFILRECSPDLTRHVGRSVPAVFVTIESYADLVVAIRQKIPLNGLRDEQRLQPHSFETVSVNVKTYTATHRALIACS</sequence>
<organism evidence="3">
    <name type="scientific">Nippostrongylus brasiliensis</name>
    <name type="common">Rat hookworm</name>
    <dbReference type="NCBI Taxonomy" id="27835"/>
    <lineage>
        <taxon>Eukaryota</taxon>
        <taxon>Metazoa</taxon>
        <taxon>Ecdysozoa</taxon>
        <taxon>Nematoda</taxon>
        <taxon>Chromadorea</taxon>
        <taxon>Rhabditida</taxon>
        <taxon>Rhabditina</taxon>
        <taxon>Rhabditomorpha</taxon>
        <taxon>Strongyloidea</taxon>
        <taxon>Heligmosomidae</taxon>
        <taxon>Nippostrongylus</taxon>
    </lineage>
</organism>
<proteinExistence type="predicted"/>
<dbReference type="AlphaFoldDB" id="A0A0N4XZ16"/>
<reference evidence="1 2" key="2">
    <citation type="submission" date="2018-11" db="EMBL/GenBank/DDBJ databases">
        <authorList>
            <consortium name="Pathogen Informatics"/>
        </authorList>
    </citation>
    <scope>NUCLEOTIDE SEQUENCE [LARGE SCALE GENOMIC DNA]</scope>
</reference>
<evidence type="ECO:0000313" key="1">
    <source>
        <dbReference type="EMBL" id="VDL71966.1"/>
    </source>
</evidence>
<gene>
    <name evidence="1" type="ORF">NBR_LOCUS8377</name>
</gene>
<dbReference type="Proteomes" id="UP000271162">
    <property type="component" value="Unassembled WGS sequence"/>
</dbReference>
<reference evidence="3" key="1">
    <citation type="submission" date="2017-02" db="UniProtKB">
        <authorList>
            <consortium name="WormBaseParasite"/>
        </authorList>
    </citation>
    <scope>IDENTIFICATION</scope>
</reference>
<protein>
    <submittedName>
        <fullName evidence="1 3">Uncharacterized protein</fullName>
    </submittedName>
</protein>
<dbReference type="WBParaSite" id="NBR_0000837601-mRNA-1">
    <property type="protein sequence ID" value="NBR_0000837601-mRNA-1"/>
    <property type="gene ID" value="NBR_0000837601"/>
</dbReference>
<dbReference type="EMBL" id="UYSL01019998">
    <property type="protein sequence ID" value="VDL71966.1"/>
    <property type="molecule type" value="Genomic_DNA"/>
</dbReference>
<name>A0A0N4XZ16_NIPBR</name>
<accession>A0A0N4XZ16</accession>
<evidence type="ECO:0000313" key="3">
    <source>
        <dbReference type="WBParaSite" id="NBR_0000837601-mRNA-1"/>
    </source>
</evidence>